<dbReference type="PANTHER" id="PTHR10996">
    <property type="entry name" value="2-HYDROXYACID DEHYDROGENASE-RELATED"/>
    <property type="match status" value="1"/>
</dbReference>
<gene>
    <name evidence="5" type="ORF">ACAOBT_LOCUS1604</name>
</gene>
<dbReference type="PROSITE" id="PS00671">
    <property type="entry name" value="D_2_HYDROXYACID_DH_3"/>
    <property type="match status" value="2"/>
</dbReference>
<reference evidence="5" key="1">
    <citation type="submission" date="2022-03" db="EMBL/GenBank/DDBJ databases">
        <authorList>
            <person name="Sayadi A."/>
        </authorList>
    </citation>
    <scope>NUCLEOTIDE SEQUENCE</scope>
</reference>
<dbReference type="Gene3D" id="3.40.50.720">
    <property type="entry name" value="NAD(P)-binding Rossmann-like Domain"/>
    <property type="match status" value="4"/>
</dbReference>
<evidence type="ECO:0000313" key="6">
    <source>
        <dbReference type="Proteomes" id="UP001152888"/>
    </source>
</evidence>
<feature type="domain" description="D-isomer specific 2-hydroxyacid dehydrogenase NAD-binding" evidence="4">
    <location>
        <begin position="42"/>
        <end position="212"/>
    </location>
</feature>
<dbReference type="SUPFAM" id="SSF51735">
    <property type="entry name" value="NAD(P)-binding Rossmann-fold domains"/>
    <property type="match status" value="2"/>
</dbReference>
<sequence>MKTVATVSAGYNHIDIDELRKRGIKLGNTPRVLDAAVADHAVMLALAAARRLHEGRLKIENNEWKSDYQWMLGQDICNSTVGIIGLGNIGQAIAKRMKGFDIKQILYTGHREKPEGKELGAKFVSLDTLARDSDFVIISVPLTKETEGMCNEEFFSKMKKTSVFVNISRGQVVDQPALIKALKTNSIFAAGLDVMTPEPLPPDHEMLKLPNLDTMVSWESVVLNRSPKVLVIDPSTPKHGIRLLQQKGCDVIQLEKKCEEEVLKHIAGVDALLWAPPIILNKKMLDAAGPNMKTVATLSVGYNHIDIDELKKRGVKLANTSGTTAAVVDIAILLALSAARRLHDGRLKIERGEWDPHNLQFLFGQDLGNSTVGIIGFGGIGQGVARRLKGFEVRQILYAGPKEKKEGKDLGAKFVPLDILLKESDFVIVCVPLTKETQSMCNKEFFSKMKKTAVFVNVGRGAVVDQPALITALKKGDIFAAGLDVVTPEPLPADHELLQLPNVVITPHLGSSTINTRKEISELAAKNILQGLAGEDMITRIV</sequence>
<comment type="caution">
    <text evidence="5">The sequence shown here is derived from an EMBL/GenBank/DDBJ whole genome shotgun (WGS) entry which is preliminary data.</text>
</comment>
<dbReference type="InterPro" id="IPR036291">
    <property type="entry name" value="NAD(P)-bd_dom_sf"/>
</dbReference>
<evidence type="ECO:0000259" key="3">
    <source>
        <dbReference type="Pfam" id="PF00389"/>
    </source>
</evidence>
<evidence type="ECO:0000256" key="2">
    <source>
        <dbReference type="ARBA" id="ARBA00073306"/>
    </source>
</evidence>
<dbReference type="InterPro" id="IPR006139">
    <property type="entry name" value="D-isomer_2_OHA_DH_cat_dom"/>
</dbReference>
<dbReference type="GO" id="GO:0030267">
    <property type="term" value="F:glyoxylate reductase (NADPH) activity"/>
    <property type="evidence" value="ECO:0007669"/>
    <property type="project" value="TreeGrafter"/>
</dbReference>
<evidence type="ECO:0000259" key="4">
    <source>
        <dbReference type="Pfam" id="PF02826"/>
    </source>
</evidence>
<dbReference type="Pfam" id="PF02826">
    <property type="entry name" value="2-Hacid_dh_C"/>
    <property type="match status" value="2"/>
</dbReference>
<keyword evidence="1" id="KW-0560">Oxidoreductase</keyword>
<dbReference type="GO" id="GO:0051287">
    <property type="term" value="F:NAD binding"/>
    <property type="evidence" value="ECO:0007669"/>
    <property type="project" value="InterPro"/>
</dbReference>
<dbReference type="CDD" id="cd05301">
    <property type="entry name" value="GDH"/>
    <property type="match status" value="2"/>
</dbReference>
<evidence type="ECO:0000313" key="5">
    <source>
        <dbReference type="EMBL" id="CAH1956515.1"/>
    </source>
</evidence>
<proteinExistence type="predicted"/>
<dbReference type="AlphaFoldDB" id="A0A9P0JN53"/>
<dbReference type="GO" id="GO:0005829">
    <property type="term" value="C:cytosol"/>
    <property type="evidence" value="ECO:0007669"/>
    <property type="project" value="TreeGrafter"/>
</dbReference>
<feature type="domain" description="D-isomer specific 2-hydroxyacid dehydrogenase NAD-binding" evidence="4">
    <location>
        <begin position="333"/>
        <end position="510"/>
    </location>
</feature>
<dbReference type="InterPro" id="IPR006140">
    <property type="entry name" value="D-isomer_DH_NAD-bd"/>
</dbReference>
<feature type="domain" description="D-isomer specific 2-hydroxyacid dehydrogenase catalytic" evidence="3">
    <location>
        <begin position="229"/>
        <end position="541"/>
    </location>
</feature>
<dbReference type="InterPro" id="IPR029753">
    <property type="entry name" value="D-isomer_DH_CS"/>
</dbReference>
<evidence type="ECO:0000256" key="1">
    <source>
        <dbReference type="ARBA" id="ARBA00023002"/>
    </source>
</evidence>
<name>A0A9P0JN53_ACAOB</name>
<dbReference type="PANTHER" id="PTHR10996:SF119">
    <property type="entry name" value="FI03731P-RELATED"/>
    <property type="match status" value="1"/>
</dbReference>
<dbReference type="FunFam" id="3.40.50.720:FF:000026">
    <property type="entry name" value="Glyoxylate/hydroxypyruvate reductase B"/>
    <property type="match status" value="2"/>
</dbReference>
<dbReference type="SUPFAM" id="SSF52283">
    <property type="entry name" value="Formate/glycerate dehydrogenase catalytic domain-like"/>
    <property type="match status" value="1"/>
</dbReference>
<dbReference type="Pfam" id="PF00389">
    <property type="entry name" value="2-Hacid_dh"/>
    <property type="match status" value="1"/>
</dbReference>
<accession>A0A9P0JN53</accession>
<protein>
    <recommendedName>
        <fullName evidence="2">Glyoxylate reductase/hydroxypyruvate reductase</fullName>
    </recommendedName>
</protein>
<dbReference type="OrthoDB" id="298012at2759"/>
<dbReference type="Proteomes" id="UP001152888">
    <property type="component" value="Unassembled WGS sequence"/>
</dbReference>
<dbReference type="EMBL" id="CAKOFQ010006666">
    <property type="protein sequence ID" value="CAH1956515.1"/>
    <property type="molecule type" value="Genomic_DNA"/>
</dbReference>
<dbReference type="GO" id="GO:0008465">
    <property type="term" value="F:hydroxypyruvate reductase (NADH) activity"/>
    <property type="evidence" value="ECO:0007669"/>
    <property type="project" value="TreeGrafter"/>
</dbReference>
<keyword evidence="6" id="KW-1185">Reference proteome</keyword>
<dbReference type="InterPro" id="IPR050223">
    <property type="entry name" value="D-isomer_2-hydroxyacid_DH"/>
</dbReference>
<organism evidence="5 6">
    <name type="scientific">Acanthoscelides obtectus</name>
    <name type="common">Bean weevil</name>
    <name type="synonym">Bruchus obtectus</name>
    <dbReference type="NCBI Taxonomy" id="200917"/>
    <lineage>
        <taxon>Eukaryota</taxon>
        <taxon>Metazoa</taxon>
        <taxon>Ecdysozoa</taxon>
        <taxon>Arthropoda</taxon>
        <taxon>Hexapoda</taxon>
        <taxon>Insecta</taxon>
        <taxon>Pterygota</taxon>
        <taxon>Neoptera</taxon>
        <taxon>Endopterygota</taxon>
        <taxon>Coleoptera</taxon>
        <taxon>Polyphaga</taxon>
        <taxon>Cucujiformia</taxon>
        <taxon>Chrysomeloidea</taxon>
        <taxon>Chrysomelidae</taxon>
        <taxon>Bruchinae</taxon>
        <taxon>Bruchini</taxon>
        <taxon>Acanthoscelides</taxon>
    </lineage>
</organism>